<reference evidence="1" key="2">
    <citation type="journal article" date="2020" name="Nat. Commun.">
        <title>Large-scale genome sequencing of mycorrhizal fungi provides insights into the early evolution of symbiotic traits.</title>
        <authorList>
            <person name="Miyauchi S."/>
            <person name="Kiss E."/>
            <person name="Kuo A."/>
            <person name="Drula E."/>
            <person name="Kohler A."/>
            <person name="Sanchez-Garcia M."/>
            <person name="Morin E."/>
            <person name="Andreopoulos B."/>
            <person name="Barry K.W."/>
            <person name="Bonito G."/>
            <person name="Buee M."/>
            <person name="Carver A."/>
            <person name="Chen C."/>
            <person name="Cichocki N."/>
            <person name="Clum A."/>
            <person name="Culley D."/>
            <person name="Crous P.W."/>
            <person name="Fauchery L."/>
            <person name="Girlanda M."/>
            <person name="Hayes R.D."/>
            <person name="Keri Z."/>
            <person name="LaButti K."/>
            <person name="Lipzen A."/>
            <person name="Lombard V."/>
            <person name="Magnuson J."/>
            <person name="Maillard F."/>
            <person name="Murat C."/>
            <person name="Nolan M."/>
            <person name="Ohm R.A."/>
            <person name="Pangilinan J."/>
            <person name="Pereira M.F."/>
            <person name="Perotto S."/>
            <person name="Peter M."/>
            <person name="Pfister S."/>
            <person name="Riley R."/>
            <person name="Sitrit Y."/>
            <person name="Stielow J.B."/>
            <person name="Szollosi G."/>
            <person name="Zifcakova L."/>
            <person name="Stursova M."/>
            <person name="Spatafora J.W."/>
            <person name="Tedersoo L."/>
            <person name="Vaario L.M."/>
            <person name="Yamada A."/>
            <person name="Yan M."/>
            <person name="Wang P."/>
            <person name="Xu J."/>
            <person name="Bruns T."/>
            <person name="Baldrian P."/>
            <person name="Vilgalys R."/>
            <person name="Dunand C."/>
            <person name="Henrissat B."/>
            <person name="Grigoriev I.V."/>
            <person name="Hibbett D."/>
            <person name="Nagy L.G."/>
            <person name="Martin F.M."/>
        </authorList>
    </citation>
    <scope>NUCLEOTIDE SEQUENCE</scope>
    <source>
        <strain evidence="1">P2</strain>
    </source>
</reference>
<protein>
    <submittedName>
        <fullName evidence="1">Metal resistance protein YCF1</fullName>
    </submittedName>
</protein>
<evidence type="ECO:0000313" key="1">
    <source>
        <dbReference type="EMBL" id="KAF9653326.1"/>
    </source>
</evidence>
<gene>
    <name evidence="1" type="ORF">BDM02DRAFT_3087559</name>
</gene>
<proteinExistence type="predicted"/>
<organism evidence="1 2">
    <name type="scientific">Thelephora ganbajun</name>
    <name type="common">Ganba fungus</name>
    <dbReference type="NCBI Taxonomy" id="370292"/>
    <lineage>
        <taxon>Eukaryota</taxon>
        <taxon>Fungi</taxon>
        <taxon>Dikarya</taxon>
        <taxon>Basidiomycota</taxon>
        <taxon>Agaricomycotina</taxon>
        <taxon>Agaricomycetes</taxon>
        <taxon>Thelephorales</taxon>
        <taxon>Thelephoraceae</taxon>
        <taxon>Thelephora</taxon>
    </lineage>
</organism>
<dbReference type="Proteomes" id="UP000886501">
    <property type="component" value="Unassembled WGS sequence"/>
</dbReference>
<comment type="caution">
    <text evidence="1">The sequence shown here is derived from an EMBL/GenBank/DDBJ whole genome shotgun (WGS) entry which is preliminary data.</text>
</comment>
<accession>A0ACB6ZW38</accession>
<evidence type="ECO:0000313" key="2">
    <source>
        <dbReference type="Proteomes" id="UP000886501"/>
    </source>
</evidence>
<name>A0ACB6ZW38_THEGA</name>
<keyword evidence="2" id="KW-1185">Reference proteome</keyword>
<sequence>MATCRTTYHGHREGWGPVSTLREFDLTPCFEDGIILPTLLVTLIVVSLLRLWGIKSEAVGHIHTLTTRSTSVLKAKLILLGAAFSVSLANLAYIVFGRVHVPVFHSYILEPLALLPIIFLTHTNHKRTRTSSSTLLLFWPTYTIALLVWGRTLIATHSENVHDAIIPLALRSAVAVFGLFSFGLELLAPKFEPNLGEEIDETHVENPLVSANIFSRWSFGYMTPMLKKGTKEYITDKDLPSLLKQDQATELGQRLTAALAKRKSLYLGLAIAYGQPFAVALCLKVVQDCLSFLQPQLLRRLLSFITDYQEAREGLVDERPTPLIGFSFAFLMFFASIIQTVILHQYFQRVFETGLRVRAGLVTVIYQKALRLSNDGQGRSTGEVVSLMSVDASRLQEFCTYGLMLISGTFQVILAFISLYDLLGWSAFVGVAIMIFSIPLNTFIARVLKNLQLKQMKSRDKRTKMMSELLNNIKSIKLYAWDYAFMSRVMGVRNDEELKNLRQIGIVGSLNQSLWSGIPFLVAFSSFATAAYVSPTPLTADIIFPAISLFMLLQFPLGFAMVISNLVEAIVSVNRISSFLDSDELQTDARDIILKENIQDGDEVLSITNGEFYWSKDGKEPTLQDINLTVKKGELVAVLGQVGAGKAGSSLLSAIIGAMRRTEGKVEVYGSIAYAPQNPWIMSGTIKDNILFSHHYDEAFYNLVLDACALRPDLALLSNGDMTEVGEKGITLSGGQRARVALARAVYTRADLILLDDVLAAVDAHVARHIYGNNELLADYVIGPDGLLGTKARILVTNGVSFLAGCSNIILIRRGIVLESGNFETIMGHNRGEIQKLIREHSRTSSSGTSTPLSHTGDATPQEDDSTLVTSSPTALNGIDDKLKRRKSYGRSQIKSPSRSRLPVFEGIQKEHSERGRVKASVYRKYIEACSKSGFFMFAIAMALAQACSILSNFALRSWSEDNRRTGENGGITKYLALSGIAQVLSVLFLVIAMVSLLLLCALRSSKQLHDDMLNSLIHAPLSFFEQTPTGRILNIFSKDIYNIDQTLPRSIQGMFRTLANCIGIIVVVGIIFPIFLVVVPPLAWFYSRVMTYYLDTSRELKRLDAVSRSPIFAWFSESIAGLSTIRAFGQEDIFLTNHKKKVDANQICYLPSISTNRWLAVRLESVGTCIIFIVSILSLVALITTGVDAALVGLVLSYALGTTGALNWVVRSASDVEQNIVSVERILHYVELQPEAPYEIPETEPKNWPSAGEVKFIDYATKYRPELELVLKGINFTVNAKEKVGVCGRTGSGKSSSLLALFRILEATEGRIEIDGVDISKIGLRNLRSAISIVPQSPDLFEGTLRENIDPVGTYQDVEIWRALGQVRLKEFVEGLEGGLDAPVKEGGSSLSAGQRQLLCFARALLRKTKILVLDEATSAVDLDTDRAIQEIIRGPDFADITLLTIAHRLNTIIDYDRILVLDAGKVVEFDLPKVLLDKKDSQFYGLALEAGLA</sequence>
<reference evidence="1" key="1">
    <citation type="submission" date="2019-10" db="EMBL/GenBank/DDBJ databases">
        <authorList>
            <consortium name="DOE Joint Genome Institute"/>
            <person name="Kuo A."/>
            <person name="Miyauchi S."/>
            <person name="Kiss E."/>
            <person name="Drula E."/>
            <person name="Kohler A."/>
            <person name="Sanchez-Garcia M."/>
            <person name="Andreopoulos B."/>
            <person name="Barry K.W."/>
            <person name="Bonito G."/>
            <person name="Buee M."/>
            <person name="Carver A."/>
            <person name="Chen C."/>
            <person name="Cichocki N."/>
            <person name="Clum A."/>
            <person name="Culley D."/>
            <person name="Crous P.W."/>
            <person name="Fauchery L."/>
            <person name="Girlanda M."/>
            <person name="Hayes R."/>
            <person name="Keri Z."/>
            <person name="Labutti K."/>
            <person name="Lipzen A."/>
            <person name="Lombard V."/>
            <person name="Magnuson J."/>
            <person name="Maillard F."/>
            <person name="Morin E."/>
            <person name="Murat C."/>
            <person name="Nolan M."/>
            <person name="Ohm R."/>
            <person name="Pangilinan J."/>
            <person name="Pereira M."/>
            <person name="Perotto S."/>
            <person name="Peter M."/>
            <person name="Riley R."/>
            <person name="Sitrit Y."/>
            <person name="Stielow B."/>
            <person name="Szollosi G."/>
            <person name="Zifcakova L."/>
            <person name="Stursova M."/>
            <person name="Spatafora J.W."/>
            <person name="Tedersoo L."/>
            <person name="Vaario L.-M."/>
            <person name="Yamada A."/>
            <person name="Yan M."/>
            <person name="Wang P."/>
            <person name="Xu J."/>
            <person name="Bruns T."/>
            <person name="Baldrian P."/>
            <person name="Vilgalys R."/>
            <person name="Henrissat B."/>
            <person name="Grigoriev I.V."/>
            <person name="Hibbett D."/>
            <person name="Nagy L.G."/>
            <person name="Martin F.M."/>
        </authorList>
    </citation>
    <scope>NUCLEOTIDE SEQUENCE</scope>
    <source>
        <strain evidence="1">P2</strain>
    </source>
</reference>
<dbReference type="EMBL" id="MU117964">
    <property type="protein sequence ID" value="KAF9653326.1"/>
    <property type="molecule type" value="Genomic_DNA"/>
</dbReference>